<sequence length="53" mass="5810">MDRTDASPEPVVSNEEDDLLRSVLLRLALYGPKPPADIITQVMAAADTEAREK</sequence>
<gene>
    <name evidence="1" type="ORF">PECUL_23A059602</name>
</gene>
<protein>
    <submittedName>
        <fullName evidence="1">Uncharacterized protein</fullName>
    </submittedName>
</protein>
<dbReference type="EMBL" id="OW240913">
    <property type="protein sequence ID" value="CAH2252919.1"/>
    <property type="molecule type" value="Genomic_DNA"/>
</dbReference>
<reference evidence="1" key="1">
    <citation type="submission" date="2022-03" db="EMBL/GenBank/DDBJ databases">
        <authorList>
            <person name="Alioto T."/>
            <person name="Alioto T."/>
            <person name="Gomez Garrido J."/>
        </authorList>
    </citation>
    <scope>NUCLEOTIDE SEQUENCE</scope>
</reference>
<dbReference type="AlphaFoldDB" id="A0AAD1VUQ1"/>
<proteinExistence type="predicted"/>
<name>A0AAD1VUQ1_PELCU</name>
<evidence type="ECO:0000313" key="2">
    <source>
        <dbReference type="Proteomes" id="UP001295444"/>
    </source>
</evidence>
<organism evidence="1 2">
    <name type="scientific">Pelobates cultripes</name>
    <name type="common">Western spadefoot toad</name>
    <dbReference type="NCBI Taxonomy" id="61616"/>
    <lineage>
        <taxon>Eukaryota</taxon>
        <taxon>Metazoa</taxon>
        <taxon>Chordata</taxon>
        <taxon>Craniata</taxon>
        <taxon>Vertebrata</taxon>
        <taxon>Euteleostomi</taxon>
        <taxon>Amphibia</taxon>
        <taxon>Batrachia</taxon>
        <taxon>Anura</taxon>
        <taxon>Pelobatoidea</taxon>
        <taxon>Pelobatidae</taxon>
        <taxon>Pelobates</taxon>
    </lineage>
</organism>
<accession>A0AAD1VUQ1</accession>
<keyword evidence="2" id="KW-1185">Reference proteome</keyword>
<dbReference type="Proteomes" id="UP001295444">
    <property type="component" value="Chromosome 02"/>
</dbReference>
<feature type="non-terminal residue" evidence="1">
    <location>
        <position position="53"/>
    </location>
</feature>
<evidence type="ECO:0000313" key="1">
    <source>
        <dbReference type="EMBL" id="CAH2252919.1"/>
    </source>
</evidence>